<evidence type="ECO:0000313" key="3">
    <source>
        <dbReference type="EMBL" id="CDC03543.1"/>
    </source>
</evidence>
<dbReference type="AlphaFoldDB" id="R6MUW7"/>
<reference evidence="3" key="1">
    <citation type="submission" date="2012-11" db="EMBL/GenBank/DDBJ databases">
        <title>Dependencies among metagenomic species, viruses, plasmids and units of genetic variation.</title>
        <authorList>
            <person name="Nielsen H.B."/>
            <person name="Almeida M."/>
            <person name="Juncker A.S."/>
            <person name="Rasmussen S."/>
            <person name="Li J."/>
            <person name="Sunagawa S."/>
            <person name="Plichta D."/>
            <person name="Gautier L."/>
            <person name="Le Chatelier E."/>
            <person name="Peletier E."/>
            <person name="Bonde I."/>
            <person name="Nielsen T."/>
            <person name="Manichanh C."/>
            <person name="Arumugam M."/>
            <person name="Batto J."/>
            <person name="Santos M.B.Q.D."/>
            <person name="Blom N."/>
            <person name="Borruel N."/>
            <person name="Burgdorf K.S."/>
            <person name="Boumezbeur F."/>
            <person name="Casellas F."/>
            <person name="Dore J."/>
            <person name="Guarner F."/>
            <person name="Hansen T."/>
            <person name="Hildebrand F."/>
            <person name="Kaas R.S."/>
            <person name="Kennedy S."/>
            <person name="Kristiansen K."/>
            <person name="Kultima J.R."/>
            <person name="Leonard P."/>
            <person name="Levenez F."/>
            <person name="Lund O."/>
            <person name="Moumen B."/>
            <person name="Le Paslier D."/>
            <person name="Pons N."/>
            <person name="Pedersen O."/>
            <person name="Prifti E."/>
            <person name="Qin J."/>
            <person name="Raes J."/>
            <person name="Tap J."/>
            <person name="Tims S."/>
            <person name="Ussery D.W."/>
            <person name="Yamada T."/>
            <person name="MetaHit consortium"/>
            <person name="Renault P."/>
            <person name="Sicheritz-Ponten T."/>
            <person name="Bork P."/>
            <person name="Wang J."/>
            <person name="Brunak S."/>
            <person name="Ehrlich S.D."/>
        </authorList>
    </citation>
    <scope>NUCLEOTIDE SEQUENCE [LARGE SCALE GENOMIC DNA]</scope>
</reference>
<dbReference type="InterPro" id="IPR032834">
    <property type="entry name" value="NatK-like_C"/>
</dbReference>
<accession>R6MUW7</accession>
<evidence type="ECO:0000313" key="4">
    <source>
        <dbReference type="Proteomes" id="UP000018168"/>
    </source>
</evidence>
<feature type="domain" description="Sensor histidine kinase NatK-like C-terminal" evidence="2">
    <location>
        <begin position="447"/>
        <end position="548"/>
    </location>
</feature>
<dbReference type="CDD" id="cd16935">
    <property type="entry name" value="HATPase_AgrC-ComD-like"/>
    <property type="match status" value="1"/>
</dbReference>
<dbReference type="Proteomes" id="UP000018168">
    <property type="component" value="Unassembled WGS sequence"/>
</dbReference>
<organism evidence="3 4">
    <name type="scientific">[Clostridium] leptum CAG:27</name>
    <dbReference type="NCBI Taxonomy" id="1263068"/>
    <lineage>
        <taxon>Bacteria</taxon>
        <taxon>Bacillati</taxon>
        <taxon>Bacillota</taxon>
        <taxon>Clostridia</taxon>
        <taxon>Eubacteriales</taxon>
        <taxon>Oscillospiraceae</taxon>
        <taxon>Oscillospiraceae incertae sedis</taxon>
    </lineage>
</organism>
<feature type="transmembrane region" description="Helical" evidence="1">
    <location>
        <begin position="205"/>
        <end position="226"/>
    </location>
</feature>
<dbReference type="Gene3D" id="3.30.565.10">
    <property type="entry name" value="Histidine kinase-like ATPase, C-terminal domain"/>
    <property type="match status" value="1"/>
</dbReference>
<proteinExistence type="predicted"/>
<feature type="transmembrane region" description="Helical" evidence="1">
    <location>
        <begin position="308"/>
        <end position="328"/>
    </location>
</feature>
<gene>
    <name evidence="3" type="ORF">BN578_01545</name>
</gene>
<name>R6MUW7_9FIRM</name>
<dbReference type="SUPFAM" id="SSF55874">
    <property type="entry name" value="ATPase domain of HSP90 chaperone/DNA topoisomerase II/histidine kinase"/>
    <property type="match status" value="1"/>
</dbReference>
<sequence length="554" mass="62229">MKRAARWSCLLIFLILCTVTVWFLQSFTESKESEQSVQYIDWQSAVKIEADGSETPYTQEDYANLPEKGDSFRLTALLPADMEDGNLLFETSGLELAVELNGDQIWKSSAKTPEGAINQTQAVIPLPENATGELVMTCTVQEETVSMFPPMLRVESLAGAEASAYAYANFYGIPAGASAIVMLLVAGLFLLGVLRRRIDWSLIPLFLAAVGLTVRWISQGLGYYFLPEAVSTAFSWNGVGLLTFGMLVLFLIMNRRRDFWRYFGMAAAGSAAAFAASYLISLATDGYLSYYIRLQIDSLVQSGYYDNLLYWFTIWMTVVCAVISAYVIMRSFAKQQAEAQALNLKNQLVMDSYRAIETKMRDSAELRHELNHRILAMDALYQKGDYEALGEMLTAMKKQSDRQTYFTENFTINAILQDAASRAAKADISFQAQAHVPAELPIPENHLCELLMNMLDNALEAAEKVEDPKKRFIRFRTELKDNFLAVKCENSFTGTVLQDETKGFLTKKDKQEAHGFGMKLMEAVTEQYRSILDVSYSEDNVFTVQTALQLPKKK</sequence>
<keyword evidence="1" id="KW-1133">Transmembrane helix</keyword>
<keyword evidence="1" id="KW-0472">Membrane</keyword>
<dbReference type="EMBL" id="CBEP010000009">
    <property type="protein sequence ID" value="CDC03543.1"/>
    <property type="molecule type" value="Genomic_DNA"/>
</dbReference>
<feature type="transmembrane region" description="Helical" evidence="1">
    <location>
        <begin position="170"/>
        <end position="193"/>
    </location>
</feature>
<dbReference type="Pfam" id="PF14501">
    <property type="entry name" value="HATPase_c_5"/>
    <property type="match status" value="1"/>
</dbReference>
<feature type="transmembrane region" description="Helical" evidence="1">
    <location>
        <begin position="232"/>
        <end position="252"/>
    </location>
</feature>
<evidence type="ECO:0000256" key="1">
    <source>
        <dbReference type="SAM" id="Phobius"/>
    </source>
</evidence>
<feature type="transmembrane region" description="Helical" evidence="1">
    <location>
        <begin position="259"/>
        <end position="280"/>
    </location>
</feature>
<comment type="caution">
    <text evidence="3">The sequence shown here is derived from an EMBL/GenBank/DDBJ whole genome shotgun (WGS) entry which is preliminary data.</text>
</comment>
<dbReference type="InterPro" id="IPR036890">
    <property type="entry name" value="HATPase_C_sf"/>
</dbReference>
<keyword evidence="1" id="KW-0812">Transmembrane</keyword>
<evidence type="ECO:0000259" key="2">
    <source>
        <dbReference type="Pfam" id="PF14501"/>
    </source>
</evidence>
<protein>
    <recommendedName>
        <fullName evidence="2">Sensor histidine kinase NatK-like C-terminal domain-containing protein</fullName>
    </recommendedName>
</protein>